<keyword evidence="3" id="KW-1185">Reference proteome</keyword>
<dbReference type="SUPFAM" id="SSF55729">
    <property type="entry name" value="Acyl-CoA N-acyltransferases (Nat)"/>
    <property type="match status" value="1"/>
</dbReference>
<evidence type="ECO:0000313" key="3">
    <source>
        <dbReference type="Proteomes" id="UP000305709"/>
    </source>
</evidence>
<dbReference type="Proteomes" id="UP000305709">
    <property type="component" value="Unassembled WGS sequence"/>
</dbReference>
<evidence type="ECO:0000313" key="2">
    <source>
        <dbReference type="EMBL" id="TNC72376.1"/>
    </source>
</evidence>
<keyword evidence="2" id="KW-0808">Transferase</keyword>
<gene>
    <name evidence="2" type="ORF">FHG71_08275</name>
</gene>
<sequence length="278" mass="29163">MRPLGEADRAGIEAVLWSRVETSMFPLGNLVRHGMSGGHRHAMRFWGAGEPLEAVLGLAGSGMVLPQIPPALAGAAATALAGRRIIGAVGESRQVAALRATLLPPGAPVQLDREEALLSLDLSDLTMPATEGLMLAPLSAAPRDLLVRWRAASEREALGAGEESEAQAEADVAAWLAAGSQRVLLRGGRPVAMTGFNARLPGIVQVGAVWTPPELRRRGLARAAVALHLAEARAEGVERAILFTANPFAAQAYRALGFREVGRFRLLLLAAPQEVPGG</sequence>
<dbReference type="Pfam" id="PF00583">
    <property type="entry name" value="Acetyltransf_1"/>
    <property type="match status" value="1"/>
</dbReference>
<dbReference type="AlphaFoldDB" id="A0A5C4NH70"/>
<accession>A0A5C4NH70</accession>
<evidence type="ECO:0000259" key="1">
    <source>
        <dbReference type="PROSITE" id="PS51186"/>
    </source>
</evidence>
<dbReference type="InterPro" id="IPR000182">
    <property type="entry name" value="GNAT_dom"/>
</dbReference>
<protein>
    <submittedName>
        <fullName evidence="2">GNAT family N-acetyltransferase</fullName>
    </submittedName>
</protein>
<dbReference type="OrthoDB" id="7365268at2"/>
<comment type="caution">
    <text evidence="2">The sequence shown here is derived from an EMBL/GenBank/DDBJ whole genome shotgun (WGS) entry which is preliminary data.</text>
</comment>
<organism evidence="2 3">
    <name type="scientific">Rubellimicrobium roseum</name>
    <dbReference type="NCBI Taxonomy" id="687525"/>
    <lineage>
        <taxon>Bacteria</taxon>
        <taxon>Pseudomonadati</taxon>
        <taxon>Pseudomonadota</taxon>
        <taxon>Alphaproteobacteria</taxon>
        <taxon>Rhodobacterales</taxon>
        <taxon>Roseobacteraceae</taxon>
        <taxon>Rubellimicrobium</taxon>
    </lineage>
</organism>
<dbReference type="GO" id="GO:0016747">
    <property type="term" value="F:acyltransferase activity, transferring groups other than amino-acyl groups"/>
    <property type="evidence" value="ECO:0007669"/>
    <property type="project" value="InterPro"/>
</dbReference>
<reference evidence="2 3" key="1">
    <citation type="submission" date="2019-06" db="EMBL/GenBank/DDBJ databases">
        <authorList>
            <person name="Jiang L."/>
        </authorList>
    </citation>
    <scope>NUCLEOTIDE SEQUENCE [LARGE SCALE GENOMIC DNA]</scope>
    <source>
        <strain evidence="2 3">YIM 48858</strain>
    </source>
</reference>
<dbReference type="Gene3D" id="3.40.630.30">
    <property type="match status" value="1"/>
</dbReference>
<dbReference type="InterPro" id="IPR016181">
    <property type="entry name" value="Acyl_CoA_acyltransferase"/>
</dbReference>
<proteinExistence type="predicted"/>
<dbReference type="CDD" id="cd04301">
    <property type="entry name" value="NAT_SF"/>
    <property type="match status" value="1"/>
</dbReference>
<name>A0A5C4NH70_9RHOB</name>
<dbReference type="PROSITE" id="PS51186">
    <property type="entry name" value="GNAT"/>
    <property type="match status" value="1"/>
</dbReference>
<dbReference type="EMBL" id="VDFV01000008">
    <property type="protein sequence ID" value="TNC72376.1"/>
    <property type="molecule type" value="Genomic_DNA"/>
</dbReference>
<feature type="domain" description="N-acetyltransferase" evidence="1">
    <location>
        <begin position="133"/>
        <end position="276"/>
    </location>
</feature>
<dbReference type="RefSeq" id="WP_139081159.1">
    <property type="nucleotide sequence ID" value="NZ_VDFV01000008.1"/>
</dbReference>